<dbReference type="OrthoDB" id="9816067at2"/>
<comment type="similarity">
    <text evidence="2">Belongs to the GerABKC lipoprotein family.</text>
</comment>
<dbReference type="GO" id="GO:0016020">
    <property type="term" value="C:membrane"/>
    <property type="evidence" value="ECO:0007669"/>
    <property type="project" value="UniProtKB-SubCell"/>
</dbReference>
<dbReference type="PANTHER" id="PTHR35789:SF1">
    <property type="entry name" value="SPORE GERMINATION PROTEIN B3"/>
    <property type="match status" value="1"/>
</dbReference>
<name>A0A1M6LRQ4_PARC5</name>
<keyword evidence="4" id="KW-0732">Signal</keyword>
<evidence type="ECO:0000313" key="10">
    <source>
        <dbReference type="EMBL" id="SHJ73860.1"/>
    </source>
</evidence>
<evidence type="ECO:0000256" key="4">
    <source>
        <dbReference type="ARBA" id="ARBA00022729"/>
    </source>
</evidence>
<dbReference type="Gene3D" id="3.30.300.210">
    <property type="entry name" value="Nutrient germinant receptor protein C, domain 3"/>
    <property type="match status" value="1"/>
</dbReference>
<feature type="domain" description="Spore germination protein N-terminal" evidence="9">
    <location>
        <begin position="24"/>
        <end position="197"/>
    </location>
</feature>
<dbReference type="Proteomes" id="UP000184465">
    <property type="component" value="Unassembled WGS sequence"/>
</dbReference>
<dbReference type="AlphaFoldDB" id="A0A1M6LRQ4"/>
<dbReference type="GO" id="GO:0009847">
    <property type="term" value="P:spore germination"/>
    <property type="evidence" value="ECO:0007669"/>
    <property type="project" value="InterPro"/>
</dbReference>
<dbReference type="InterPro" id="IPR057336">
    <property type="entry name" value="GerAC_N"/>
</dbReference>
<feature type="domain" description="Spore germination GerAC-like C-terminal" evidence="8">
    <location>
        <begin position="207"/>
        <end position="368"/>
    </location>
</feature>
<comment type="subcellular location">
    <subcellularLocation>
        <location evidence="1">Membrane</location>
        <topology evidence="1">Lipid-anchor</topology>
    </subcellularLocation>
</comment>
<reference evidence="10 11" key="1">
    <citation type="submission" date="2016-11" db="EMBL/GenBank/DDBJ databases">
        <authorList>
            <person name="Jaros S."/>
            <person name="Januszkiewicz K."/>
            <person name="Wedrychowicz H."/>
        </authorList>
    </citation>
    <scope>NUCLEOTIDE SEQUENCE [LARGE SCALE GENOMIC DNA]</scope>
    <source>
        <strain evidence="10 11">DSM 15212</strain>
    </source>
</reference>
<dbReference type="Pfam" id="PF25198">
    <property type="entry name" value="Spore_GerAC_N"/>
    <property type="match status" value="1"/>
</dbReference>
<evidence type="ECO:0000259" key="8">
    <source>
        <dbReference type="Pfam" id="PF05504"/>
    </source>
</evidence>
<dbReference type="PANTHER" id="PTHR35789">
    <property type="entry name" value="SPORE GERMINATION PROTEIN B3"/>
    <property type="match status" value="1"/>
</dbReference>
<evidence type="ECO:0000256" key="1">
    <source>
        <dbReference type="ARBA" id="ARBA00004635"/>
    </source>
</evidence>
<dbReference type="NCBIfam" id="TIGR02887">
    <property type="entry name" value="spore_ger_x_C"/>
    <property type="match status" value="1"/>
</dbReference>
<gene>
    <name evidence="10" type="ORF">SAMN02745912_00917</name>
</gene>
<dbReference type="InterPro" id="IPR038501">
    <property type="entry name" value="Spore_GerAC_C_sf"/>
</dbReference>
<evidence type="ECO:0000256" key="7">
    <source>
        <dbReference type="ARBA" id="ARBA00023288"/>
    </source>
</evidence>
<dbReference type="RefSeq" id="WP_073147426.1">
    <property type="nucleotide sequence ID" value="NZ_FRAG01000007.1"/>
</dbReference>
<keyword evidence="7" id="KW-0449">Lipoprotein</keyword>
<dbReference type="InterPro" id="IPR008844">
    <property type="entry name" value="Spore_GerAC-like"/>
</dbReference>
<accession>A0A1M6LRQ4</accession>
<proteinExistence type="inferred from homology"/>
<dbReference type="Pfam" id="PF05504">
    <property type="entry name" value="Spore_GerAC"/>
    <property type="match status" value="1"/>
</dbReference>
<evidence type="ECO:0000256" key="2">
    <source>
        <dbReference type="ARBA" id="ARBA00007886"/>
    </source>
</evidence>
<keyword evidence="6" id="KW-0564">Palmitate</keyword>
<dbReference type="EMBL" id="FRAG01000007">
    <property type="protein sequence ID" value="SHJ73860.1"/>
    <property type="molecule type" value="Genomic_DNA"/>
</dbReference>
<sequence>MIQRTSKLLISLLISALLLTGCWDYTDINMMCITVSIGVDSIDGNIEFSGEIAKIISPTDVPKEQNQASGVYNLLSYGKTFEEARINYNTINPFPVFLGATRVVVFGENYAKQGIEAYLHRIDSLYDYRKTLLTAVSRERPKELFEKKVEKELSVGFLIEDILTHLEENGQALYPKVGELLSDISFGKIGYLLPYIGIENNSIKYLGMVVMKDSKMVDILKVKDTSGLLYLLSKNPSLVETIPSTNHEGNFLSFRTKIKKRKVKTDYIDEKVIINIDLNLTSELQYQHYMDLLSDQDIKKYEAIISKRVRNSVISIIEKSQKDFKCDIFRFAKIFKGQHPKIYEQIDWKEAFPNAEINVDVKTKIVNTTLSDTTAKKKY</sequence>
<keyword evidence="5" id="KW-0472">Membrane</keyword>
<dbReference type="InterPro" id="IPR046953">
    <property type="entry name" value="Spore_GerAC-like_C"/>
</dbReference>
<dbReference type="PROSITE" id="PS51257">
    <property type="entry name" value="PROKAR_LIPOPROTEIN"/>
    <property type="match status" value="1"/>
</dbReference>
<organism evidence="10 11">
    <name type="scientific">Paramaledivibacter caminithermalis (strain DSM 15212 / CIP 107654 / DViRD3)</name>
    <name type="common">Clostridium caminithermale</name>
    <dbReference type="NCBI Taxonomy" id="1121301"/>
    <lineage>
        <taxon>Bacteria</taxon>
        <taxon>Bacillati</taxon>
        <taxon>Bacillota</taxon>
        <taxon>Clostridia</taxon>
        <taxon>Peptostreptococcales</taxon>
        <taxon>Caminicellaceae</taxon>
        <taxon>Paramaledivibacter</taxon>
    </lineage>
</organism>
<evidence type="ECO:0000259" key="9">
    <source>
        <dbReference type="Pfam" id="PF25198"/>
    </source>
</evidence>
<evidence type="ECO:0000256" key="5">
    <source>
        <dbReference type="ARBA" id="ARBA00023136"/>
    </source>
</evidence>
<evidence type="ECO:0000313" key="11">
    <source>
        <dbReference type="Proteomes" id="UP000184465"/>
    </source>
</evidence>
<protein>
    <submittedName>
        <fullName evidence="10">Germination protein, Ger(X)C family</fullName>
    </submittedName>
</protein>
<dbReference type="STRING" id="1121301.SAMN02745912_00917"/>
<evidence type="ECO:0000256" key="6">
    <source>
        <dbReference type="ARBA" id="ARBA00023139"/>
    </source>
</evidence>
<evidence type="ECO:0000256" key="3">
    <source>
        <dbReference type="ARBA" id="ARBA00022544"/>
    </source>
</evidence>
<keyword evidence="3" id="KW-0309">Germination</keyword>
<keyword evidence="11" id="KW-1185">Reference proteome</keyword>